<comment type="caution">
    <text evidence="2">The sequence shown here is derived from an EMBL/GenBank/DDBJ whole genome shotgun (WGS) entry which is preliminary data.</text>
</comment>
<feature type="non-terminal residue" evidence="2">
    <location>
        <position position="1"/>
    </location>
</feature>
<reference evidence="2" key="1">
    <citation type="submission" date="2019-09" db="EMBL/GenBank/DDBJ databases">
        <title>Characterisation of the sponge microbiome using genome-centric metagenomics.</title>
        <authorList>
            <person name="Engelberts J.P."/>
            <person name="Robbins S.J."/>
            <person name="De Goeij J.M."/>
            <person name="Aranda M."/>
            <person name="Bell S.C."/>
            <person name="Webster N.S."/>
        </authorList>
    </citation>
    <scope>NUCLEOTIDE SEQUENCE</scope>
    <source>
        <strain evidence="2">SB0676_bin_10</strain>
    </source>
</reference>
<keyword evidence="1" id="KW-0472">Membrane</keyword>
<evidence type="ECO:0000313" key="2">
    <source>
        <dbReference type="EMBL" id="MYG38377.1"/>
    </source>
</evidence>
<sequence length="65" mass="7193">LRRPPTVPDWRSDLQQALVAVPIGVWWTALYPGLAMFGLVLGLSFLGEGVDAWLSRSETIGRAER</sequence>
<proteinExistence type="predicted"/>
<feature type="transmembrane region" description="Helical" evidence="1">
    <location>
        <begin position="20"/>
        <end position="46"/>
    </location>
</feature>
<keyword evidence="1" id="KW-1133">Transmembrane helix</keyword>
<protein>
    <submittedName>
        <fullName evidence="2">ABC transporter permease</fullName>
    </submittedName>
</protein>
<evidence type="ECO:0000256" key="1">
    <source>
        <dbReference type="SAM" id="Phobius"/>
    </source>
</evidence>
<name>A0A6B1F873_9SYNE</name>
<accession>A0A6B1F873</accession>
<organism evidence="2">
    <name type="scientific">Synechococcus sp. SB0676_bin_10</name>
    <dbReference type="NCBI Taxonomy" id="2604869"/>
    <lineage>
        <taxon>Bacteria</taxon>
        <taxon>Bacillati</taxon>
        <taxon>Cyanobacteriota</taxon>
        <taxon>Cyanophyceae</taxon>
        <taxon>Synechococcales</taxon>
        <taxon>Synechococcaceae</taxon>
        <taxon>Synechococcus</taxon>
    </lineage>
</organism>
<dbReference type="AlphaFoldDB" id="A0A6B1F873"/>
<dbReference type="EMBL" id="VYDO01000169">
    <property type="protein sequence ID" value="MYG38377.1"/>
    <property type="molecule type" value="Genomic_DNA"/>
</dbReference>
<gene>
    <name evidence="2" type="ORF">F4162_05180</name>
</gene>
<keyword evidence="1" id="KW-0812">Transmembrane</keyword>